<gene>
    <name evidence="2" type="ORF">HID58_009415</name>
</gene>
<keyword evidence="3" id="KW-1185">Reference proteome</keyword>
<evidence type="ECO:0000313" key="2">
    <source>
        <dbReference type="EMBL" id="KAH0932298.1"/>
    </source>
</evidence>
<dbReference type="PANTHER" id="PTHR32212:SF234">
    <property type="entry name" value="F-BOX_LRR-REPEAT PROTEIN 13-LIKE"/>
    <property type="match status" value="1"/>
</dbReference>
<evidence type="ECO:0000313" key="3">
    <source>
        <dbReference type="Proteomes" id="UP000824890"/>
    </source>
</evidence>
<proteinExistence type="predicted"/>
<protein>
    <recommendedName>
        <fullName evidence="1">F-box domain-containing protein</fullName>
    </recommendedName>
</protein>
<dbReference type="EMBL" id="JAGKQM010000003">
    <property type="protein sequence ID" value="KAH0932298.1"/>
    <property type="molecule type" value="Genomic_DNA"/>
</dbReference>
<evidence type="ECO:0000259" key="1">
    <source>
        <dbReference type="PROSITE" id="PS50181"/>
    </source>
</evidence>
<dbReference type="InterPro" id="IPR036047">
    <property type="entry name" value="F-box-like_dom_sf"/>
</dbReference>
<dbReference type="Gene3D" id="1.20.1280.50">
    <property type="match status" value="1"/>
</dbReference>
<comment type="caution">
    <text evidence="2">The sequence shown here is derived from an EMBL/GenBank/DDBJ whole genome shotgun (WGS) entry which is preliminary data.</text>
</comment>
<dbReference type="Pfam" id="PF00646">
    <property type="entry name" value="F-box"/>
    <property type="match status" value="1"/>
</dbReference>
<sequence>MPKTKQFRTKEIYMARRRKPEVWLNNELDRISELPDPLICRVLYHLPTKDAVRTSVLSTRWRTLWLWVPRLGLNYRVFQKKDALVNFGDRRFRAYFHGMPLSLYVCETLSEDFALNIYDESQRGHFRETYLLMSCLFMGYV</sequence>
<dbReference type="InterPro" id="IPR001810">
    <property type="entry name" value="F-box_dom"/>
</dbReference>
<dbReference type="Proteomes" id="UP000824890">
    <property type="component" value="Unassembled WGS sequence"/>
</dbReference>
<dbReference type="PROSITE" id="PS50181">
    <property type="entry name" value="FBOX"/>
    <property type="match status" value="1"/>
</dbReference>
<dbReference type="CDD" id="cd22160">
    <property type="entry name" value="F-box_AtFBL13-like"/>
    <property type="match status" value="1"/>
</dbReference>
<reference evidence="2 3" key="1">
    <citation type="submission" date="2021-05" db="EMBL/GenBank/DDBJ databases">
        <title>Genome Assembly of Synthetic Allotetraploid Brassica napus Reveals Homoeologous Exchanges between Subgenomes.</title>
        <authorList>
            <person name="Davis J.T."/>
        </authorList>
    </citation>
    <scope>NUCLEOTIDE SEQUENCE [LARGE SCALE GENOMIC DNA]</scope>
    <source>
        <strain evidence="3">cv. Da-Ae</strain>
        <tissue evidence="2">Seedling</tissue>
    </source>
</reference>
<dbReference type="SUPFAM" id="SSF81383">
    <property type="entry name" value="F-box domain"/>
    <property type="match status" value="1"/>
</dbReference>
<dbReference type="InterPro" id="IPR053781">
    <property type="entry name" value="F-box_AtFBL13-like"/>
</dbReference>
<name>A0ABQ8DSR6_BRANA</name>
<feature type="domain" description="F-box" evidence="1">
    <location>
        <begin position="28"/>
        <end position="64"/>
    </location>
</feature>
<accession>A0ABQ8DSR6</accession>
<dbReference type="PANTHER" id="PTHR32212">
    <property type="entry name" value="CYCLIN-LIKE F-BOX"/>
    <property type="match status" value="1"/>
</dbReference>
<organism evidence="2 3">
    <name type="scientific">Brassica napus</name>
    <name type="common">Rape</name>
    <dbReference type="NCBI Taxonomy" id="3708"/>
    <lineage>
        <taxon>Eukaryota</taxon>
        <taxon>Viridiplantae</taxon>
        <taxon>Streptophyta</taxon>
        <taxon>Embryophyta</taxon>
        <taxon>Tracheophyta</taxon>
        <taxon>Spermatophyta</taxon>
        <taxon>Magnoliopsida</taxon>
        <taxon>eudicotyledons</taxon>
        <taxon>Gunneridae</taxon>
        <taxon>Pentapetalae</taxon>
        <taxon>rosids</taxon>
        <taxon>malvids</taxon>
        <taxon>Brassicales</taxon>
        <taxon>Brassicaceae</taxon>
        <taxon>Brassiceae</taxon>
        <taxon>Brassica</taxon>
    </lineage>
</organism>